<sequence>MSERSERGHGHDGRGRHDGRDGRDGRNQGDAHAQRDRHERPTMRPRARWIAALAAALACGCAPAGRASRPPATAAAPAKDAPAGARSQASAAAREQPPPSGPARPARMPAITWAELPSGLSVATAVNRALPLVEVRALIRGGAAADGELTGLAALTAELAVHGGAGGLPGRELLARVESLGASLRVDTGLDATVISLRATKDHLAEALELLGLVVQRPRLDPAELARLKARAVEAARERAHTDARWGALMVLFRDLYALPGELHPYASFEATAAELPRITAADCRAFHGRWYVPKNTVVVVAGDTTPEAVRAAVEKAFPDRRGDEPQGLSFTDPLPPASLKITIVDRPRSAQSEIFVGVLGPERGDPAWPAFAVAGQVLGGPAGWLSQELVADAARAVARAASATTFEVAHGPVPLVAHASAAAERTGAVAQALLAQAERLATTMPSHEEVDAAARRISAGFGLGIGTAGGLADEIVALQVLGLPDEHHDSYRKELRDMTPPLVGKVAADHVRPSRAVLVVSGDAQVLGPMLSRLADVKVVDPTRAFERKRTIPRDAAASSEPGQAPGGAPADAAEGRP</sequence>
<evidence type="ECO:0000313" key="4">
    <source>
        <dbReference type="EMBL" id="AUX48477.1"/>
    </source>
</evidence>
<feature type="compositionally biased region" description="Low complexity" evidence="1">
    <location>
        <begin position="557"/>
        <end position="579"/>
    </location>
</feature>
<dbReference type="InterPro" id="IPR007863">
    <property type="entry name" value="Peptidase_M16_C"/>
</dbReference>
<evidence type="ECO:0000256" key="1">
    <source>
        <dbReference type="SAM" id="MobiDB-lite"/>
    </source>
</evidence>
<feature type="region of interest" description="Disordered" evidence="1">
    <location>
        <begin position="548"/>
        <end position="579"/>
    </location>
</feature>
<proteinExistence type="predicted"/>
<dbReference type="PANTHER" id="PTHR11851:SF224">
    <property type="entry name" value="PROCESSING PROTEASE"/>
    <property type="match status" value="1"/>
</dbReference>
<dbReference type="Pfam" id="PF00675">
    <property type="entry name" value="Peptidase_M16"/>
    <property type="match status" value="1"/>
</dbReference>
<evidence type="ECO:0000259" key="3">
    <source>
        <dbReference type="Pfam" id="PF05193"/>
    </source>
</evidence>
<protein>
    <recommendedName>
        <fullName evidence="6">Insulinase family protein</fullName>
    </recommendedName>
</protein>
<dbReference type="InterPro" id="IPR011249">
    <property type="entry name" value="Metalloenz_LuxS/M16"/>
</dbReference>
<dbReference type="Proteomes" id="UP000238348">
    <property type="component" value="Chromosome"/>
</dbReference>
<dbReference type="InterPro" id="IPR050361">
    <property type="entry name" value="MPP/UQCRC_Complex"/>
</dbReference>
<dbReference type="RefSeq" id="WP_234023152.1">
    <property type="nucleotide sequence ID" value="NZ_CP012673.1"/>
</dbReference>
<dbReference type="EMBL" id="CP012673">
    <property type="protein sequence ID" value="AUX48477.1"/>
    <property type="molecule type" value="Genomic_DNA"/>
</dbReference>
<dbReference type="Gene3D" id="3.30.830.10">
    <property type="entry name" value="Metalloenzyme, LuxS/M16 peptidase-like"/>
    <property type="match status" value="2"/>
</dbReference>
<feature type="domain" description="Peptidase M16 N-terminal" evidence="2">
    <location>
        <begin position="132"/>
        <end position="246"/>
    </location>
</feature>
<accession>A0A2L0FAF3</accession>
<feature type="compositionally biased region" description="Low complexity" evidence="1">
    <location>
        <begin position="63"/>
        <end position="95"/>
    </location>
</feature>
<dbReference type="SUPFAM" id="SSF63411">
    <property type="entry name" value="LuxS/MPP-like metallohydrolase"/>
    <property type="match status" value="2"/>
</dbReference>
<dbReference type="PANTHER" id="PTHR11851">
    <property type="entry name" value="METALLOPROTEASE"/>
    <property type="match status" value="1"/>
</dbReference>
<reference evidence="4 5" key="1">
    <citation type="submission" date="2015-09" db="EMBL/GenBank/DDBJ databases">
        <title>Sorangium comparison.</title>
        <authorList>
            <person name="Zaburannyi N."/>
            <person name="Bunk B."/>
            <person name="Overmann J."/>
            <person name="Mueller R."/>
        </authorList>
    </citation>
    <scope>NUCLEOTIDE SEQUENCE [LARGE SCALE GENOMIC DNA]</scope>
    <source>
        <strain evidence="4 5">So ce26</strain>
    </source>
</reference>
<gene>
    <name evidence="4" type="ORF">SOCE26_100150</name>
</gene>
<evidence type="ECO:0008006" key="6">
    <source>
        <dbReference type="Google" id="ProtNLM"/>
    </source>
</evidence>
<feature type="region of interest" description="Disordered" evidence="1">
    <location>
        <begin position="1"/>
        <end position="46"/>
    </location>
</feature>
<feature type="compositionally biased region" description="Basic and acidic residues" evidence="1">
    <location>
        <begin position="1"/>
        <end position="42"/>
    </location>
</feature>
<name>A0A2L0FAF3_SORCE</name>
<dbReference type="GO" id="GO:0046872">
    <property type="term" value="F:metal ion binding"/>
    <property type="evidence" value="ECO:0007669"/>
    <property type="project" value="InterPro"/>
</dbReference>
<dbReference type="InterPro" id="IPR011765">
    <property type="entry name" value="Pept_M16_N"/>
</dbReference>
<feature type="domain" description="Peptidase M16 C-terminal" evidence="3">
    <location>
        <begin position="279"/>
        <end position="456"/>
    </location>
</feature>
<evidence type="ECO:0000313" key="5">
    <source>
        <dbReference type="Proteomes" id="UP000238348"/>
    </source>
</evidence>
<feature type="region of interest" description="Disordered" evidence="1">
    <location>
        <begin position="63"/>
        <end position="106"/>
    </location>
</feature>
<dbReference type="AlphaFoldDB" id="A0A2L0FAF3"/>
<organism evidence="4 5">
    <name type="scientific">Sorangium cellulosum</name>
    <name type="common">Polyangium cellulosum</name>
    <dbReference type="NCBI Taxonomy" id="56"/>
    <lineage>
        <taxon>Bacteria</taxon>
        <taxon>Pseudomonadati</taxon>
        <taxon>Myxococcota</taxon>
        <taxon>Polyangia</taxon>
        <taxon>Polyangiales</taxon>
        <taxon>Polyangiaceae</taxon>
        <taxon>Sorangium</taxon>
    </lineage>
</organism>
<evidence type="ECO:0000259" key="2">
    <source>
        <dbReference type="Pfam" id="PF00675"/>
    </source>
</evidence>
<dbReference type="Pfam" id="PF05193">
    <property type="entry name" value="Peptidase_M16_C"/>
    <property type="match status" value="1"/>
</dbReference>